<evidence type="ECO:0008006" key="9">
    <source>
        <dbReference type="Google" id="ProtNLM"/>
    </source>
</evidence>
<proteinExistence type="predicted"/>
<dbReference type="OrthoDB" id="10003116at2759"/>
<dbReference type="CDD" id="cd22212">
    <property type="entry name" value="NDFIP-like"/>
    <property type="match status" value="1"/>
</dbReference>
<dbReference type="GO" id="GO:0030001">
    <property type="term" value="P:metal ion transport"/>
    <property type="evidence" value="ECO:0007669"/>
    <property type="project" value="InterPro"/>
</dbReference>
<feature type="compositionally biased region" description="Low complexity" evidence="5">
    <location>
        <begin position="1"/>
        <end position="13"/>
    </location>
</feature>
<dbReference type="GO" id="GO:0007034">
    <property type="term" value="P:vacuolar transport"/>
    <property type="evidence" value="ECO:0007669"/>
    <property type="project" value="InterPro"/>
</dbReference>
<dbReference type="EMBL" id="JAABOA010002004">
    <property type="protein sequence ID" value="KAF9580533.1"/>
    <property type="molecule type" value="Genomic_DNA"/>
</dbReference>
<evidence type="ECO:0000256" key="3">
    <source>
        <dbReference type="ARBA" id="ARBA00022989"/>
    </source>
</evidence>
<feature type="region of interest" description="Disordered" evidence="5">
    <location>
        <begin position="1"/>
        <end position="62"/>
    </location>
</feature>
<dbReference type="Pfam" id="PF10176">
    <property type="entry name" value="NEDD4_Bsd2"/>
    <property type="match status" value="1"/>
</dbReference>
<dbReference type="AlphaFoldDB" id="A0A9P6FRK3"/>
<dbReference type="GO" id="GO:0006511">
    <property type="term" value="P:ubiquitin-dependent protein catabolic process"/>
    <property type="evidence" value="ECO:0007669"/>
    <property type="project" value="TreeGrafter"/>
</dbReference>
<name>A0A9P6FRK3_9FUNG</name>
<evidence type="ECO:0000313" key="8">
    <source>
        <dbReference type="Proteomes" id="UP000780801"/>
    </source>
</evidence>
<evidence type="ECO:0000256" key="2">
    <source>
        <dbReference type="ARBA" id="ARBA00022692"/>
    </source>
</evidence>
<evidence type="ECO:0000256" key="6">
    <source>
        <dbReference type="SAM" id="Phobius"/>
    </source>
</evidence>
<keyword evidence="8" id="KW-1185">Reference proteome</keyword>
<dbReference type="Proteomes" id="UP000780801">
    <property type="component" value="Unassembled WGS sequence"/>
</dbReference>
<dbReference type="GO" id="GO:0048471">
    <property type="term" value="C:perinuclear region of cytoplasm"/>
    <property type="evidence" value="ECO:0007669"/>
    <property type="project" value="TreeGrafter"/>
</dbReference>
<keyword evidence="4 6" id="KW-0472">Membrane</keyword>
<dbReference type="GO" id="GO:0005794">
    <property type="term" value="C:Golgi apparatus"/>
    <property type="evidence" value="ECO:0007669"/>
    <property type="project" value="TreeGrafter"/>
</dbReference>
<feature type="transmembrane region" description="Helical" evidence="6">
    <location>
        <begin position="175"/>
        <end position="196"/>
    </location>
</feature>
<feature type="region of interest" description="Disordered" evidence="5">
    <location>
        <begin position="346"/>
        <end position="375"/>
    </location>
</feature>
<reference evidence="7" key="1">
    <citation type="journal article" date="2020" name="Fungal Divers.">
        <title>Resolving the Mortierellaceae phylogeny through synthesis of multi-gene phylogenetics and phylogenomics.</title>
        <authorList>
            <person name="Vandepol N."/>
            <person name="Liber J."/>
            <person name="Desiro A."/>
            <person name="Na H."/>
            <person name="Kennedy M."/>
            <person name="Barry K."/>
            <person name="Grigoriev I.V."/>
            <person name="Miller A.N."/>
            <person name="O'Donnell K."/>
            <person name="Stajich J.E."/>
            <person name="Bonito G."/>
        </authorList>
    </citation>
    <scope>NUCLEOTIDE SEQUENCE</scope>
    <source>
        <strain evidence="7">KOD1015</strain>
    </source>
</reference>
<keyword evidence="3 6" id="KW-1133">Transmembrane helix</keyword>
<sequence>MLRPMSSSSGEGSSRYRIHTDNEITVADSLDGPSASSSSARAAASSSLPASPSTPSSASAFKSATRVERVKYRANAFFSATWLSKLARGYSRAGGDDEESTRRRMVGAPNDGVFANLAAKPRVEKPFQEELPPPYKSAALDVAPAYYESTIMANGFMDEDDVLVDGLPVGGLFGFIWNMMISMSFQFVGFFLTYLLHTSHSTKNGSKTGLGITFISMGFQMLNGDTEDSDSGYLGNSGKTGPPMQTMSEYVWLSYFLVFLGSLIVIHSVVSFARAKKAEMVLVSASAVASEGAVSASAAAGGASSASGPSGGIQVIPIEGRDAVSALAMVLAQASASGVQWSSLASSSSTASSSGTGAGSSSATAGSSRSASSMV</sequence>
<dbReference type="PANTHER" id="PTHR13396:SF5">
    <property type="entry name" value="NEDD4 FAMILY INTERACTING PROTEIN"/>
    <property type="match status" value="1"/>
</dbReference>
<evidence type="ECO:0000313" key="7">
    <source>
        <dbReference type="EMBL" id="KAF9580533.1"/>
    </source>
</evidence>
<comment type="subcellular location">
    <subcellularLocation>
        <location evidence="1">Membrane</location>
        <topology evidence="1">Multi-pass membrane protein</topology>
    </subcellularLocation>
</comment>
<organism evidence="7 8">
    <name type="scientific">Lunasporangiospora selenospora</name>
    <dbReference type="NCBI Taxonomy" id="979761"/>
    <lineage>
        <taxon>Eukaryota</taxon>
        <taxon>Fungi</taxon>
        <taxon>Fungi incertae sedis</taxon>
        <taxon>Mucoromycota</taxon>
        <taxon>Mortierellomycotina</taxon>
        <taxon>Mortierellomycetes</taxon>
        <taxon>Mortierellales</taxon>
        <taxon>Mortierellaceae</taxon>
        <taxon>Lunasporangiospora</taxon>
    </lineage>
</organism>
<evidence type="ECO:0000256" key="1">
    <source>
        <dbReference type="ARBA" id="ARBA00004141"/>
    </source>
</evidence>
<feature type="transmembrane region" description="Helical" evidence="6">
    <location>
        <begin position="250"/>
        <end position="270"/>
    </location>
</feature>
<accession>A0A9P6FRK3</accession>
<dbReference type="PANTHER" id="PTHR13396">
    <property type="entry name" value="NEDD4 FAMILY INTERACTING PROTEIN 1/2"/>
    <property type="match status" value="1"/>
</dbReference>
<gene>
    <name evidence="7" type="ORF">BGW38_002791</name>
</gene>
<dbReference type="GO" id="GO:0016020">
    <property type="term" value="C:membrane"/>
    <property type="evidence" value="ECO:0007669"/>
    <property type="project" value="UniProtKB-SubCell"/>
</dbReference>
<evidence type="ECO:0000256" key="5">
    <source>
        <dbReference type="SAM" id="MobiDB-lite"/>
    </source>
</evidence>
<dbReference type="GO" id="GO:0031398">
    <property type="term" value="P:positive regulation of protein ubiquitination"/>
    <property type="evidence" value="ECO:0007669"/>
    <property type="project" value="TreeGrafter"/>
</dbReference>
<comment type="caution">
    <text evidence="7">The sequence shown here is derived from an EMBL/GenBank/DDBJ whole genome shotgun (WGS) entry which is preliminary data.</text>
</comment>
<feature type="compositionally biased region" description="Low complexity" evidence="5">
    <location>
        <begin position="33"/>
        <end position="62"/>
    </location>
</feature>
<protein>
    <recommendedName>
        <fullName evidence="9">Metal homeostatis protein BSD2</fullName>
    </recommendedName>
</protein>
<dbReference type="InterPro" id="IPR019325">
    <property type="entry name" value="NEDD4/Bsd2"/>
</dbReference>
<keyword evidence="2 6" id="KW-0812">Transmembrane</keyword>
<evidence type="ECO:0000256" key="4">
    <source>
        <dbReference type="ARBA" id="ARBA00023136"/>
    </source>
</evidence>
<dbReference type="GO" id="GO:0005783">
    <property type="term" value="C:endoplasmic reticulum"/>
    <property type="evidence" value="ECO:0007669"/>
    <property type="project" value="TreeGrafter"/>
</dbReference>